<name>A0A3D8YF57_9BACT</name>
<sequence>MKKITLLALWGMVAVLGACSSSEEKEVEPEKEAGTYNFALWPTVGSWPNVSYFVLGFDKLTEGTASLTGQGADVTTTVSSAVINKNGYYYFYNTTEGKFSKFQFKNDQLQTITQMPYTHLVSMTGHTWVDDNTLIMVGLDATSTKINYSVIDVTTMKITNGQIAGVPAIPSGYTRLLVGGDIQFVNGKFFISVGFMPGGYEIYPEMTVLEVKYPSFEVGTVSKDSRTAGVGSTSGYYGTSFKTESNDVYFLVNWNPAWKPGVYSPIMAYRIKNGATGLDPNYIIDTKAVLGYEASGLFMNVGNGKAIIKYRDTSITGDYQTRYAIIDLATGKLHKRLTELPGDRTGERNVCASEGKAYIAINADTTKDNIWIYDSATDTVTKGLEIEGGYSSFTRLDKLD</sequence>
<comment type="caution">
    <text evidence="2">The sequence shown here is derived from an EMBL/GenBank/DDBJ whole genome shotgun (WGS) entry which is preliminary data.</text>
</comment>
<dbReference type="RefSeq" id="WP_115829814.1">
    <property type="nucleotide sequence ID" value="NZ_QNUL01000003.1"/>
</dbReference>
<dbReference type="PROSITE" id="PS51257">
    <property type="entry name" value="PROKAR_LIPOPROTEIN"/>
    <property type="match status" value="1"/>
</dbReference>
<reference evidence="2 3" key="1">
    <citation type="submission" date="2018-07" db="EMBL/GenBank/DDBJ databases">
        <title>Dyadobacter roseus sp. nov., isolated from rose rhizosphere soil.</title>
        <authorList>
            <person name="Chen L."/>
        </authorList>
    </citation>
    <scope>NUCLEOTIDE SEQUENCE [LARGE SCALE GENOMIC DNA]</scope>
    <source>
        <strain evidence="2 3">RS19</strain>
    </source>
</reference>
<dbReference type="SUPFAM" id="SSF82171">
    <property type="entry name" value="DPP6 N-terminal domain-like"/>
    <property type="match status" value="1"/>
</dbReference>
<feature type="chain" id="PRO_5017702677" description="DUF4374 domain-containing protein" evidence="1">
    <location>
        <begin position="18"/>
        <end position="400"/>
    </location>
</feature>
<feature type="signal peptide" evidence="1">
    <location>
        <begin position="1"/>
        <end position="17"/>
    </location>
</feature>
<gene>
    <name evidence="2" type="ORF">DSL64_06320</name>
</gene>
<evidence type="ECO:0008006" key="4">
    <source>
        <dbReference type="Google" id="ProtNLM"/>
    </source>
</evidence>
<evidence type="ECO:0000313" key="3">
    <source>
        <dbReference type="Proteomes" id="UP000256373"/>
    </source>
</evidence>
<keyword evidence="1" id="KW-0732">Signal</keyword>
<protein>
    <recommendedName>
        <fullName evidence="4">DUF4374 domain-containing protein</fullName>
    </recommendedName>
</protein>
<dbReference type="EMBL" id="QNUL01000003">
    <property type="protein sequence ID" value="REA63226.1"/>
    <property type="molecule type" value="Genomic_DNA"/>
</dbReference>
<dbReference type="Proteomes" id="UP000256373">
    <property type="component" value="Unassembled WGS sequence"/>
</dbReference>
<evidence type="ECO:0000256" key="1">
    <source>
        <dbReference type="SAM" id="SignalP"/>
    </source>
</evidence>
<dbReference type="AlphaFoldDB" id="A0A3D8YF57"/>
<keyword evidence="3" id="KW-1185">Reference proteome</keyword>
<organism evidence="2 3">
    <name type="scientific">Dyadobacter luteus</name>
    <dbReference type="NCBI Taxonomy" id="2259619"/>
    <lineage>
        <taxon>Bacteria</taxon>
        <taxon>Pseudomonadati</taxon>
        <taxon>Bacteroidota</taxon>
        <taxon>Cytophagia</taxon>
        <taxon>Cytophagales</taxon>
        <taxon>Spirosomataceae</taxon>
        <taxon>Dyadobacter</taxon>
    </lineage>
</organism>
<evidence type="ECO:0000313" key="2">
    <source>
        <dbReference type="EMBL" id="REA63226.1"/>
    </source>
</evidence>
<accession>A0A3D8YF57</accession>
<dbReference type="OrthoDB" id="736172at2"/>
<proteinExistence type="predicted"/>